<keyword evidence="2" id="KW-1185">Reference proteome</keyword>
<dbReference type="EMBL" id="JAOZYB010000021">
    <property type="protein sequence ID" value="MEB3959596.1"/>
    <property type="molecule type" value="Genomic_DNA"/>
</dbReference>
<evidence type="ECO:0000313" key="1">
    <source>
        <dbReference type="EMBL" id="MEB3959596.1"/>
    </source>
</evidence>
<sequence>MPNDADSIELGEHELREIAGYAAQCARRVLPLYERGLPVGAPATSDAAGVPDARPRAAVEAAEAFAAGGRRTSALRQAAWA</sequence>
<accession>A0ABU6C664</accession>
<gene>
    <name evidence="1" type="ORF">OKJ48_04925</name>
</gene>
<protein>
    <submittedName>
        <fullName evidence="1">Uncharacterized protein</fullName>
    </submittedName>
</protein>
<reference evidence="1 2" key="1">
    <citation type="submission" date="2022-10" db="EMBL/GenBank/DDBJ databases">
        <authorList>
            <person name="Xie J."/>
            <person name="Shen N."/>
        </authorList>
    </citation>
    <scope>NUCLEOTIDE SEQUENCE [LARGE SCALE GENOMIC DNA]</scope>
    <source>
        <strain evidence="1 2">DSM 41681</strain>
    </source>
</reference>
<feature type="non-terminal residue" evidence="1">
    <location>
        <position position="81"/>
    </location>
</feature>
<dbReference type="RefSeq" id="WP_411293627.1">
    <property type="nucleotide sequence ID" value="NZ_JAOZYB010000021.1"/>
</dbReference>
<comment type="caution">
    <text evidence="1">The sequence shown here is derived from an EMBL/GenBank/DDBJ whole genome shotgun (WGS) entry which is preliminary data.</text>
</comment>
<organism evidence="1 2">
    <name type="scientific">Streptomyces kunmingensis</name>
    <dbReference type="NCBI Taxonomy" id="68225"/>
    <lineage>
        <taxon>Bacteria</taxon>
        <taxon>Bacillati</taxon>
        <taxon>Actinomycetota</taxon>
        <taxon>Actinomycetes</taxon>
        <taxon>Kitasatosporales</taxon>
        <taxon>Streptomycetaceae</taxon>
        <taxon>Streptomyces</taxon>
    </lineage>
</organism>
<proteinExistence type="predicted"/>
<dbReference type="Proteomes" id="UP001352223">
    <property type="component" value="Unassembled WGS sequence"/>
</dbReference>
<name>A0ABU6C664_9ACTN</name>
<evidence type="ECO:0000313" key="2">
    <source>
        <dbReference type="Proteomes" id="UP001352223"/>
    </source>
</evidence>